<dbReference type="AlphaFoldDB" id="A0A2V0RI95"/>
<evidence type="ECO:0008006" key="2">
    <source>
        <dbReference type="Google" id="ProtNLM"/>
    </source>
</evidence>
<dbReference type="EMBL" id="BDQA01000407">
    <property type="protein sequence ID" value="GBH21875.1"/>
    <property type="molecule type" value="Genomic_RNA"/>
</dbReference>
<name>A0A2V0RI95_9ZZZZ</name>
<reference evidence="1" key="1">
    <citation type="submission" date="2017-04" db="EMBL/GenBank/DDBJ databases">
        <title>Unveiling RNA virosphere associated with marine microorganisms.</title>
        <authorList>
            <person name="Urayama S."/>
            <person name="Takaki Y."/>
            <person name="Nishi S."/>
            <person name="Yoshida Y."/>
            <person name="Deguchi S."/>
            <person name="Takai K."/>
            <person name="Nunoura T."/>
        </authorList>
    </citation>
    <scope>NUCLEOTIDE SEQUENCE</scope>
</reference>
<dbReference type="SUPFAM" id="SSF56672">
    <property type="entry name" value="DNA/RNA polymerases"/>
    <property type="match status" value="1"/>
</dbReference>
<dbReference type="InterPro" id="IPR043502">
    <property type="entry name" value="DNA/RNA_pol_sf"/>
</dbReference>
<sequence>MVRNKLIGWPHLITGMDRETNNMFLAVHAALAIGARDAKIPLEAVTKSLETRYGPCFFPYAERYQHTAKVMPMWMAGKAFFSQNVEPRCRMVVPSSKYMVIQNRIPVKKMLTALLASDIHAQDRVSMKRRIDSFLNNKDWETVSLDHSKFDQRHGLPRVDGILKMIATATGHPEAYQDFLHEFRIKNLVYYKDKAFFTKGDEILKSGISPTTLVGCSANVASIIFAMSHAMGVSYEAAWKLRGVKWDCLVWGDDTVLSFHKSIPFKAIAAGFELQKLKVEPEPTIKYLGNHYANGPFKGTMDKGYPIGRGVQQLFFPERVKVYPFSTIGYISRLEIIGSRAEKFHEITVKNFWDEALYGPPFAFGDRLKVLSDAVKKAEKYAEKISSLDDILLSLTHGTLDLGVAKIDIEGLEEILGLVQVDVSDPLKLLSEEAPTHKAISPILSDLLKGDIAAESKFQNYLSTNKGLTVRRGYPVY</sequence>
<accession>A0A2V0RI95</accession>
<organism evidence="1">
    <name type="scientific">viral metagenome</name>
    <dbReference type="NCBI Taxonomy" id="1070528"/>
    <lineage>
        <taxon>unclassified sequences</taxon>
        <taxon>metagenomes</taxon>
        <taxon>organismal metagenomes</taxon>
    </lineage>
</organism>
<comment type="caution">
    <text evidence="1">The sequence shown here is derived from an EMBL/GenBank/DDBJ whole genome shotgun (WGS) entry which is preliminary data.</text>
</comment>
<protein>
    <recommendedName>
        <fullName evidence="2">RdRp</fullName>
    </recommendedName>
</protein>
<evidence type="ECO:0000313" key="1">
    <source>
        <dbReference type="EMBL" id="GBH21875.1"/>
    </source>
</evidence>
<proteinExistence type="predicted"/>